<evidence type="ECO:0000313" key="1">
    <source>
        <dbReference type="EMBL" id="SHF00851.1"/>
    </source>
</evidence>
<sequence length="569" mass="62148">MDADNKLRPAEVEKWAREQGILQGAELLWSKRQIGVNVLTAFAHGAAAREHLFSEEDAQSLSKLSNSEFFQRLPVICDIIPYLDAAPGDLMTLVSALVEKGGEDLAANQPNAAFRKWCAAEKSRSDEVIAMARGGDELALQHLVFALEAKGDVSEALQSVEARCDEQIAGVLALSRMDLSAGDAARALTAITAQLKDQTDKERAGMAKAMLDIAAKHNLDRSPLIEALKQLQGSTDPVVIHILTTALHQHGTTMSESEIDLCLQVIRNIDPDNAGTVQQLDFTLGMMWPVVPGKVQDVLSDLLSRSEGKVGKGALERILNADKPEQHALAVRLVTSWLYEGNPSVCAAIAGYISEINRTTPWFDVTPEVLPDEPRDQLFVCRKAVGFFILAPMTAAAWCVAALRRGSAVSEQVAELLLNPLLINYGGALREWLETQLEHDALGNDLIADALKVAQEIRDGMNAAGDVVELEPSTSCRALVAFREAEENHRIQEEAQGRSVLASLVTTQTLLYGDRSAFSIHDGEGKMHTKEIQMAEFSVRTEIPLGTIFDPIGTEMMIEQMRYERKVAP</sequence>
<accession>A0A1M4Y516</accession>
<dbReference type="InterPro" id="IPR016024">
    <property type="entry name" value="ARM-type_fold"/>
</dbReference>
<dbReference type="Proteomes" id="UP000325134">
    <property type="component" value="Unassembled WGS sequence"/>
</dbReference>
<dbReference type="EMBL" id="FQVK01000014">
    <property type="protein sequence ID" value="SHF00851.1"/>
    <property type="molecule type" value="Genomic_DNA"/>
</dbReference>
<dbReference type="AlphaFoldDB" id="A0A1M4Y516"/>
<name>A0A1M4Y516_9RHOB</name>
<gene>
    <name evidence="1" type="ORF">SAMN05444279_1146</name>
</gene>
<organism evidence="1 2">
    <name type="scientific">Ruegeria intermedia</name>
    <dbReference type="NCBI Taxonomy" id="996115"/>
    <lineage>
        <taxon>Bacteria</taxon>
        <taxon>Pseudomonadati</taxon>
        <taxon>Pseudomonadota</taxon>
        <taxon>Alphaproteobacteria</taxon>
        <taxon>Rhodobacterales</taxon>
        <taxon>Roseobacteraceae</taxon>
        <taxon>Ruegeria</taxon>
    </lineage>
</organism>
<dbReference type="OrthoDB" id="9178514at2"/>
<keyword evidence="2" id="KW-1185">Reference proteome</keyword>
<reference evidence="1 2" key="1">
    <citation type="submission" date="2016-11" db="EMBL/GenBank/DDBJ databases">
        <authorList>
            <person name="Varghese N."/>
            <person name="Submissions S."/>
        </authorList>
    </citation>
    <scope>NUCLEOTIDE SEQUENCE [LARGE SCALE GENOMIC DNA]</scope>
    <source>
        <strain evidence="1 2">DSM 29341</strain>
    </source>
</reference>
<proteinExistence type="predicted"/>
<dbReference type="SUPFAM" id="SSF48371">
    <property type="entry name" value="ARM repeat"/>
    <property type="match status" value="1"/>
</dbReference>
<evidence type="ECO:0000313" key="2">
    <source>
        <dbReference type="Proteomes" id="UP000325134"/>
    </source>
</evidence>
<protein>
    <submittedName>
        <fullName evidence="1">Uncharacterized protein</fullName>
    </submittedName>
</protein>
<dbReference type="RefSeq" id="WP_149776137.1">
    <property type="nucleotide sequence ID" value="NZ_FQVK01000014.1"/>
</dbReference>